<dbReference type="STRING" id="1390249.BHU72_05240"/>
<name>A0A1E5L5Q8_9FIRM</name>
<dbReference type="GO" id="GO:0008483">
    <property type="term" value="F:transaminase activity"/>
    <property type="evidence" value="ECO:0007669"/>
    <property type="project" value="UniProtKB-KW"/>
</dbReference>
<dbReference type="GO" id="GO:0000271">
    <property type="term" value="P:polysaccharide biosynthetic process"/>
    <property type="evidence" value="ECO:0007669"/>
    <property type="project" value="TreeGrafter"/>
</dbReference>
<accession>A0A1E5L5Q8</accession>
<dbReference type="OrthoDB" id="9810913at2"/>
<dbReference type="EMBL" id="MJAT01000022">
    <property type="protein sequence ID" value="OEH85492.1"/>
    <property type="molecule type" value="Genomic_DNA"/>
</dbReference>
<protein>
    <submittedName>
        <fullName evidence="2">DegT/DnrJ/EryC1/StrS aminotransferase</fullName>
    </submittedName>
</protein>
<keyword evidence="2" id="KW-0808">Transferase</keyword>
<dbReference type="PANTHER" id="PTHR30244:SF34">
    <property type="entry name" value="DTDP-4-AMINO-4,6-DIDEOXYGALACTOSE TRANSAMINASE"/>
    <property type="match status" value="1"/>
</dbReference>
<dbReference type="AlphaFoldDB" id="A0A1E5L5Q8"/>
<comment type="caution">
    <text evidence="2">The sequence shown here is derived from an EMBL/GenBank/DDBJ whole genome shotgun (WGS) entry which is preliminary data.</text>
</comment>
<organism evidence="2 3">
    <name type="scientific">Desulfuribacillus stibiiarsenatis</name>
    <dbReference type="NCBI Taxonomy" id="1390249"/>
    <lineage>
        <taxon>Bacteria</taxon>
        <taxon>Bacillati</taxon>
        <taxon>Bacillota</taxon>
        <taxon>Desulfuribacillia</taxon>
        <taxon>Desulfuribacillales</taxon>
        <taxon>Desulfuribacillaceae</taxon>
        <taxon>Desulfuribacillus</taxon>
    </lineage>
</organism>
<evidence type="ECO:0000256" key="1">
    <source>
        <dbReference type="RuleBase" id="RU004508"/>
    </source>
</evidence>
<dbReference type="InterPro" id="IPR015424">
    <property type="entry name" value="PyrdxlP-dep_Trfase"/>
</dbReference>
<dbReference type="InterPro" id="IPR015421">
    <property type="entry name" value="PyrdxlP-dep_Trfase_major"/>
</dbReference>
<proteinExistence type="inferred from homology"/>
<comment type="similarity">
    <text evidence="1">Belongs to the DegT/DnrJ/EryC1 family.</text>
</comment>
<dbReference type="Gene3D" id="3.90.1150.10">
    <property type="entry name" value="Aspartate Aminotransferase, domain 1"/>
    <property type="match status" value="1"/>
</dbReference>
<keyword evidence="1" id="KW-0663">Pyridoxal phosphate</keyword>
<keyword evidence="3" id="KW-1185">Reference proteome</keyword>
<dbReference type="RefSeq" id="WP_069702319.1">
    <property type="nucleotide sequence ID" value="NZ_MJAT01000022.1"/>
</dbReference>
<evidence type="ECO:0000313" key="2">
    <source>
        <dbReference type="EMBL" id="OEH85492.1"/>
    </source>
</evidence>
<gene>
    <name evidence="2" type="ORF">BHU72_05240</name>
</gene>
<dbReference type="PANTHER" id="PTHR30244">
    <property type="entry name" value="TRANSAMINASE"/>
    <property type="match status" value="1"/>
</dbReference>
<dbReference type="Pfam" id="PF01041">
    <property type="entry name" value="DegT_DnrJ_EryC1"/>
    <property type="match status" value="1"/>
</dbReference>
<evidence type="ECO:0000313" key="3">
    <source>
        <dbReference type="Proteomes" id="UP000095255"/>
    </source>
</evidence>
<dbReference type="InterPro" id="IPR015422">
    <property type="entry name" value="PyrdxlP-dep_Trfase_small"/>
</dbReference>
<dbReference type="InterPro" id="IPR000653">
    <property type="entry name" value="DegT/StrS_aminotransferase"/>
</dbReference>
<keyword evidence="2" id="KW-0032">Aminotransferase</keyword>
<dbReference type="Proteomes" id="UP000095255">
    <property type="component" value="Unassembled WGS sequence"/>
</dbReference>
<sequence>MSILAINGGKKVRTTLFPAYKIIDKEEKEIVSEVLESGILSKFLGCWDEDFYGGPQIRALEEEWASYFDVKHAIAVNSATSALYCAMGAAGVGPGDEVIVSPYTMSASATAPLVYNAIPIFADIEEDYYCISAESIKNRITDRTKAIIVVDIFGLPYDAERINAIAKEHNLIVIEDTAQAPFAKYQGKFAGTLGDIGIYSLNYHKHIHCGEGGIIVTDNDDLAERMRLIRNHAEAVVEGMGFHTLVNMVGFNYRMTEIEAAITRMQLKKLAPLVEERQRLVKYLNSKLQGIPCLELPNERIESEHVYYVHPIKYKQEVAGISRSTFINAVKAELMPTELRESEGVLISEGYVKPLYLQPLYQKLTAYGDKGCPFNCNYYNKPIVYKEGLCPVAEKMHYHELFTHELIRPPMTYKDLDDVANAFIKVWENRRELHE</sequence>
<reference evidence="2 3" key="1">
    <citation type="submission" date="2016-09" db="EMBL/GenBank/DDBJ databases">
        <title>Desulfuribacillus arsenicus sp. nov., an obligately anaerobic, dissimilatory arsenic- and antimonate-reducing bacterium isolated from anoxic sediments.</title>
        <authorList>
            <person name="Abin C.A."/>
            <person name="Hollibaugh J.T."/>
        </authorList>
    </citation>
    <scope>NUCLEOTIDE SEQUENCE [LARGE SCALE GENOMIC DNA]</scope>
    <source>
        <strain evidence="2 3">MLFW-2</strain>
    </source>
</reference>
<dbReference type="CDD" id="cd00616">
    <property type="entry name" value="AHBA_syn"/>
    <property type="match status" value="1"/>
</dbReference>
<dbReference type="SUPFAM" id="SSF53383">
    <property type="entry name" value="PLP-dependent transferases"/>
    <property type="match status" value="1"/>
</dbReference>
<dbReference type="GO" id="GO:0030170">
    <property type="term" value="F:pyridoxal phosphate binding"/>
    <property type="evidence" value="ECO:0007669"/>
    <property type="project" value="TreeGrafter"/>
</dbReference>
<dbReference type="Gene3D" id="3.40.640.10">
    <property type="entry name" value="Type I PLP-dependent aspartate aminotransferase-like (Major domain)"/>
    <property type="match status" value="1"/>
</dbReference>